<comment type="similarity">
    <text evidence="1">Belongs to the leguminous lectin family.</text>
</comment>
<dbReference type="EMBL" id="JAGKQH010000004">
    <property type="protein sequence ID" value="KAG6602633.1"/>
    <property type="molecule type" value="Genomic_DNA"/>
</dbReference>
<dbReference type="GO" id="GO:0030246">
    <property type="term" value="F:carbohydrate binding"/>
    <property type="evidence" value="ECO:0007669"/>
    <property type="project" value="InterPro"/>
</dbReference>
<name>A0AAV6NT70_9ROSI</name>
<dbReference type="InterPro" id="IPR001220">
    <property type="entry name" value="Legume_lectin_dom"/>
</dbReference>
<keyword evidence="4" id="KW-0418">Kinase</keyword>
<feature type="domain" description="Legume lectin" evidence="3">
    <location>
        <begin position="9"/>
        <end position="91"/>
    </location>
</feature>
<organism evidence="4 5">
    <name type="scientific">Cucurbita argyrosperma subsp. sororia</name>
    <dbReference type="NCBI Taxonomy" id="37648"/>
    <lineage>
        <taxon>Eukaryota</taxon>
        <taxon>Viridiplantae</taxon>
        <taxon>Streptophyta</taxon>
        <taxon>Embryophyta</taxon>
        <taxon>Tracheophyta</taxon>
        <taxon>Spermatophyta</taxon>
        <taxon>Magnoliopsida</taxon>
        <taxon>eudicotyledons</taxon>
        <taxon>Gunneridae</taxon>
        <taxon>Pentapetalae</taxon>
        <taxon>rosids</taxon>
        <taxon>fabids</taxon>
        <taxon>Cucurbitales</taxon>
        <taxon>Cucurbitaceae</taxon>
        <taxon>Cucurbiteae</taxon>
        <taxon>Cucurbita</taxon>
    </lineage>
</organism>
<evidence type="ECO:0000256" key="1">
    <source>
        <dbReference type="ARBA" id="ARBA00007606"/>
    </source>
</evidence>
<dbReference type="Proteomes" id="UP000685013">
    <property type="component" value="Chromosome 4"/>
</dbReference>
<gene>
    <name evidence="4" type="primary">LECRKS4</name>
    <name evidence="4" type="ORF">SDJN03_07866</name>
</gene>
<dbReference type="AlphaFoldDB" id="A0AAV6NT70"/>
<dbReference type="PANTHER" id="PTHR32401">
    <property type="entry name" value="CONCANAVALIN A-LIKE LECTIN FAMILY PROTEIN"/>
    <property type="match status" value="1"/>
</dbReference>
<sequence length="180" mass="20043">MEKGIVVPNNGGKLTSWVDYDSSLKTVEIRLSKFGESRPYDPLLAYPIDLSSKCEGREVFVGLSSGNSKSSEWSRVFSWRFGLRNVPKWMHSMPVDPRRPSLKQDEEGSQKNHLRPLTIVAGLIFATGCGALMAFLVLFVWAIAGNRNAIFVAEPKSVDFQYEKVSLVVEEGSKDDSVRG</sequence>
<dbReference type="InterPro" id="IPR050258">
    <property type="entry name" value="Leguminous_Lectin"/>
</dbReference>
<feature type="non-terminal residue" evidence="4">
    <location>
        <position position="1"/>
    </location>
</feature>
<keyword evidence="4" id="KW-0808">Transferase</keyword>
<evidence type="ECO:0000313" key="5">
    <source>
        <dbReference type="Proteomes" id="UP000685013"/>
    </source>
</evidence>
<keyword evidence="2" id="KW-0812">Transmembrane</keyword>
<comment type="caution">
    <text evidence="4">The sequence shown here is derived from an EMBL/GenBank/DDBJ whole genome shotgun (WGS) entry which is preliminary data.</text>
</comment>
<feature type="transmembrane region" description="Helical" evidence="2">
    <location>
        <begin position="119"/>
        <end position="144"/>
    </location>
</feature>
<evidence type="ECO:0000313" key="4">
    <source>
        <dbReference type="EMBL" id="KAG6602633.1"/>
    </source>
</evidence>
<dbReference type="GO" id="GO:0016301">
    <property type="term" value="F:kinase activity"/>
    <property type="evidence" value="ECO:0007669"/>
    <property type="project" value="UniProtKB-KW"/>
</dbReference>
<keyword evidence="5" id="KW-1185">Reference proteome</keyword>
<accession>A0AAV6NT70</accession>
<protein>
    <submittedName>
        <fullName evidence="4">L-type lectin-domain containing receptor kinase S.4</fullName>
    </submittedName>
</protein>
<evidence type="ECO:0000259" key="3">
    <source>
        <dbReference type="Pfam" id="PF00139"/>
    </source>
</evidence>
<evidence type="ECO:0000256" key="2">
    <source>
        <dbReference type="SAM" id="Phobius"/>
    </source>
</evidence>
<keyword evidence="4" id="KW-0675">Receptor</keyword>
<dbReference type="Pfam" id="PF00139">
    <property type="entry name" value="Lectin_legB"/>
    <property type="match status" value="1"/>
</dbReference>
<keyword evidence="2" id="KW-0472">Membrane</keyword>
<proteinExistence type="inferred from homology"/>
<dbReference type="PANTHER" id="PTHR32401:SF15">
    <property type="entry name" value="L-TYPE LECTIN-DOMAIN CONTAINING RECEPTOR KINASE VIII.2-LIKE"/>
    <property type="match status" value="1"/>
</dbReference>
<keyword evidence="2" id="KW-1133">Transmembrane helix</keyword>
<reference evidence="4 5" key="1">
    <citation type="journal article" date="2021" name="Hortic Res">
        <title>The domestication of Cucurbita argyrosperma as revealed by the genome of its wild relative.</title>
        <authorList>
            <person name="Barrera-Redondo J."/>
            <person name="Sanchez-de la Vega G."/>
            <person name="Aguirre-Liguori J.A."/>
            <person name="Castellanos-Morales G."/>
            <person name="Gutierrez-Guerrero Y.T."/>
            <person name="Aguirre-Dugua X."/>
            <person name="Aguirre-Planter E."/>
            <person name="Tenaillon M.I."/>
            <person name="Lira-Saade R."/>
            <person name="Eguiarte L.E."/>
        </authorList>
    </citation>
    <scope>NUCLEOTIDE SEQUENCE [LARGE SCALE GENOMIC DNA]</scope>
    <source>
        <strain evidence="4">JBR-2021</strain>
    </source>
</reference>